<gene>
    <name evidence="1" type="ORF">JFY56_02915</name>
</gene>
<reference evidence="1 2" key="1">
    <citation type="submission" date="2020-12" db="EMBL/GenBank/DDBJ databases">
        <title>Pseudomonas schmalbachii sp. nov. isolated from millipede gut.</title>
        <authorList>
            <person name="Shelomi M."/>
        </authorList>
    </citation>
    <scope>NUCLEOTIDE SEQUENCE [LARGE SCALE GENOMIC DNA]</scope>
    <source>
        <strain evidence="1 2">Milli4</strain>
    </source>
</reference>
<evidence type="ECO:0000313" key="2">
    <source>
        <dbReference type="Proteomes" id="UP000669060"/>
    </source>
</evidence>
<dbReference type="RefSeq" id="WP_208311965.1">
    <property type="nucleotide sequence ID" value="NZ_JAELYA010000001.1"/>
</dbReference>
<organism evidence="1 2">
    <name type="scientific">Pseudomonas schmalbachii</name>
    <dbReference type="NCBI Taxonomy" id="2816993"/>
    <lineage>
        <taxon>Bacteria</taxon>
        <taxon>Pseudomonadati</taxon>
        <taxon>Pseudomonadota</taxon>
        <taxon>Gammaproteobacteria</taxon>
        <taxon>Pseudomonadales</taxon>
        <taxon>Pseudomonadaceae</taxon>
        <taxon>Pseudomonas</taxon>
    </lineage>
</organism>
<comment type="caution">
    <text evidence="1">The sequence shown here is derived from an EMBL/GenBank/DDBJ whole genome shotgun (WGS) entry which is preliminary data.</text>
</comment>
<protein>
    <submittedName>
        <fullName evidence="1">Uncharacterized protein</fullName>
    </submittedName>
</protein>
<keyword evidence="2" id="KW-1185">Reference proteome</keyword>
<sequence>MKSTGTEQYDLSWHLEQAVQELDADSIGLAHNMGEATLEQLHEIVAFAERLKEGALVEMYLRERQANGDDALRLILPPKGYAGYSPKS</sequence>
<dbReference type="EMBL" id="JAELYA010000001">
    <property type="protein sequence ID" value="MBO3274169.1"/>
    <property type="molecule type" value="Genomic_DNA"/>
</dbReference>
<proteinExistence type="predicted"/>
<evidence type="ECO:0000313" key="1">
    <source>
        <dbReference type="EMBL" id="MBO3274169.1"/>
    </source>
</evidence>
<dbReference type="Proteomes" id="UP000669060">
    <property type="component" value="Unassembled WGS sequence"/>
</dbReference>
<name>A0ABS3TNM3_9PSED</name>
<accession>A0ABS3TNM3</accession>